<dbReference type="Proteomes" id="UP000183077">
    <property type="component" value="Unassembled WGS sequence"/>
</dbReference>
<accession>A0A163ZMZ7</accession>
<dbReference type="OrthoDB" id="9807486at2"/>
<comment type="similarity">
    <text evidence="1">Belongs to the UPF0301 (AlgH) family.</text>
</comment>
<name>A0A163ZMZ7_9FLAO</name>
<sequence length="188" mass="21568">MINSISIQRGDQLLSLPSGNNEDIIFSRSVILLTEHNVDGTVGFILNKPLDLTLSDLIPTIESSFTIYEGGPVQKNRIFYIHSRPELISDSIHIIDDLYWGVDFEDLPNILAKGLLDKNDIRFFLGYSGWDYDQLKNEIEDKFWLTTNNLETTTIFSQSPKELWRNSLAKLGKQYSLWLNAPENPNFN</sequence>
<reference evidence="3 5" key="2">
    <citation type="submission" date="2016-10" db="EMBL/GenBank/DDBJ databases">
        <authorList>
            <person name="de Groot N.N."/>
        </authorList>
    </citation>
    <scope>NUCLEOTIDE SEQUENCE [LARGE SCALE GENOMIC DNA]</scope>
    <source>
        <strain evidence="3 5">DSM 23048</strain>
    </source>
</reference>
<gene>
    <name evidence="2" type="ORF">AV926_07355</name>
    <name evidence="3" type="ORF">SAMN04488018_11126</name>
</gene>
<reference evidence="2 4" key="1">
    <citation type="submission" date="2016-01" db="EMBL/GenBank/DDBJ databases">
        <title>Whole genome sequencing of Myroides marinus L41.</title>
        <authorList>
            <person name="Hong K.W."/>
        </authorList>
    </citation>
    <scope>NUCLEOTIDE SEQUENCE [LARGE SCALE GENOMIC DNA]</scope>
    <source>
        <strain evidence="2 4">L41</strain>
    </source>
</reference>
<dbReference type="InterPro" id="IPR003774">
    <property type="entry name" value="AlgH-like"/>
</dbReference>
<evidence type="ECO:0000256" key="1">
    <source>
        <dbReference type="ARBA" id="ARBA00009600"/>
    </source>
</evidence>
<organism evidence="2 4">
    <name type="scientific">Myroides marinus</name>
    <dbReference type="NCBI Taxonomy" id="703342"/>
    <lineage>
        <taxon>Bacteria</taxon>
        <taxon>Pseudomonadati</taxon>
        <taxon>Bacteroidota</taxon>
        <taxon>Flavobacteriia</taxon>
        <taxon>Flavobacteriales</taxon>
        <taxon>Flavobacteriaceae</taxon>
        <taxon>Myroides</taxon>
    </lineage>
</organism>
<proteinExistence type="inferred from homology"/>
<dbReference type="SUPFAM" id="SSF143456">
    <property type="entry name" value="VC0467-like"/>
    <property type="match status" value="1"/>
</dbReference>
<evidence type="ECO:0000313" key="3">
    <source>
        <dbReference type="EMBL" id="SEJ07215.1"/>
    </source>
</evidence>
<keyword evidence="4" id="KW-1185">Reference proteome</keyword>
<dbReference type="GO" id="GO:0005829">
    <property type="term" value="C:cytosol"/>
    <property type="evidence" value="ECO:0007669"/>
    <property type="project" value="TreeGrafter"/>
</dbReference>
<evidence type="ECO:0000313" key="5">
    <source>
        <dbReference type="Proteomes" id="UP000183077"/>
    </source>
</evidence>
<dbReference type="Gene3D" id="3.40.1740.10">
    <property type="entry name" value="VC0467-like"/>
    <property type="match status" value="1"/>
</dbReference>
<dbReference type="GeneID" id="82257554"/>
<dbReference type="RefSeq" id="WP_038987904.1">
    <property type="nucleotide sequence ID" value="NZ_FNYS01000011.1"/>
</dbReference>
<evidence type="ECO:0000313" key="2">
    <source>
        <dbReference type="EMBL" id="KZE82103.1"/>
    </source>
</evidence>
<dbReference type="AlphaFoldDB" id="A0A163ZMZ7"/>
<dbReference type="PANTHER" id="PTHR30327:SF1">
    <property type="entry name" value="UPF0301 PROTEIN YQGE"/>
    <property type="match status" value="1"/>
</dbReference>
<dbReference type="Pfam" id="PF02622">
    <property type="entry name" value="DUF179"/>
    <property type="match status" value="1"/>
</dbReference>
<evidence type="ECO:0000313" key="4">
    <source>
        <dbReference type="Proteomes" id="UP000076630"/>
    </source>
</evidence>
<dbReference type="EMBL" id="FNYS01000011">
    <property type="protein sequence ID" value="SEJ07215.1"/>
    <property type="molecule type" value="Genomic_DNA"/>
</dbReference>
<dbReference type="Proteomes" id="UP000076630">
    <property type="component" value="Unassembled WGS sequence"/>
</dbReference>
<dbReference type="PANTHER" id="PTHR30327">
    <property type="entry name" value="UNCHARACTERIZED PROTEIN YQGE"/>
    <property type="match status" value="1"/>
</dbReference>
<dbReference type="EMBL" id="LQNU01000048">
    <property type="protein sequence ID" value="KZE82103.1"/>
    <property type="molecule type" value="Genomic_DNA"/>
</dbReference>
<protein>
    <submittedName>
        <fullName evidence="2 3">Transcriptional regulator</fullName>
    </submittedName>
</protein>